<dbReference type="Proteomes" id="UP000095283">
    <property type="component" value="Unplaced"/>
</dbReference>
<organism evidence="1 3">
    <name type="scientific">Heterorhabditis bacteriophora</name>
    <name type="common">Entomopathogenic nematode worm</name>
    <dbReference type="NCBI Taxonomy" id="37862"/>
    <lineage>
        <taxon>Eukaryota</taxon>
        <taxon>Metazoa</taxon>
        <taxon>Ecdysozoa</taxon>
        <taxon>Nematoda</taxon>
        <taxon>Chromadorea</taxon>
        <taxon>Rhabditida</taxon>
        <taxon>Rhabditina</taxon>
        <taxon>Rhabditomorpha</taxon>
        <taxon>Strongyloidea</taxon>
        <taxon>Heterorhabditidae</taxon>
        <taxon>Heterorhabditis</taxon>
    </lineage>
</organism>
<sequence length="64" mass="7364">MHTVMAMIEAKLNNGPITHVNPTDTSVCLIRPIDFLSQRLTFILALEDNENYYDPDYDYTTINT</sequence>
<dbReference type="AlphaFoldDB" id="A0A1I7WGF2"/>
<evidence type="ECO:0000313" key="1">
    <source>
        <dbReference type="Proteomes" id="UP000095283"/>
    </source>
</evidence>
<dbReference type="WBParaSite" id="Hba_00677">
    <property type="protein sequence ID" value="Hba_00677"/>
    <property type="gene ID" value="Hba_00677"/>
</dbReference>
<dbReference type="WBParaSite" id="Hba_04036">
    <property type="protein sequence ID" value="Hba_04036"/>
    <property type="gene ID" value="Hba_04036"/>
</dbReference>
<evidence type="ECO:0000313" key="3">
    <source>
        <dbReference type="WBParaSite" id="Hba_04036"/>
    </source>
</evidence>
<accession>A0A1I7WGF2</accession>
<reference evidence="2 3" key="1">
    <citation type="submission" date="2016-11" db="UniProtKB">
        <authorList>
            <consortium name="WormBaseParasite"/>
        </authorList>
    </citation>
    <scope>IDENTIFICATION</scope>
</reference>
<keyword evidence="1" id="KW-1185">Reference proteome</keyword>
<proteinExistence type="predicted"/>
<name>A0A1I7WGF2_HETBA</name>
<protein>
    <submittedName>
        <fullName evidence="2 3">Uncharacterized protein</fullName>
    </submittedName>
</protein>
<evidence type="ECO:0000313" key="2">
    <source>
        <dbReference type="WBParaSite" id="Hba_00677"/>
    </source>
</evidence>